<dbReference type="Gene3D" id="1.10.10.60">
    <property type="entry name" value="Homeodomain-like"/>
    <property type="match status" value="1"/>
</dbReference>
<dbReference type="PANTHER" id="PTHR10948">
    <property type="entry name" value="TRANSPOSASE"/>
    <property type="match status" value="1"/>
</dbReference>
<sequence length="156" mass="18140">MKTRYSHLTLADRRQIERWRLMKMSATEIAERLGRHRSTVFRPDVVAGRREFGHWEADLVHFRQKFGPANVTTMVERLSRFLVVLRNPEKRTKPIMSQIAEVLRALPLTARRSVTFDRSSEFIDWPKSIGEVSIDGLIGFVPHPIRREPGAAPHCR</sequence>
<dbReference type="Pfam" id="PF13936">
    <property type="entry name" value="HTH_38"/>
    <property type="match status" value="1"/>
</dbReference>
<dbReference type="InterPro" id="IPR001584">
    <property type="entry name" value="Integrase_cat-core"/>
</dbReference>
<dbReference type="SUPFAM" id="SSF53098">
    <property type="entry name" value="Ribonuclease H-like"/>
    <property type="match status" value="1"/>
</dbReference>
<evidence type="ECO:0000256" key="1">
    <source>
        <dbReference type="ARBA" id="ARBA00023172"/>
    </source>
</evidence>
<reference evidence="3 4" key="1">
    <citation type="submission" date="2024-06" db="EMBL/GenBank/DDBJ databases">
        <title>Genomic Encyclopedia of Type Strains, Phase IV (KMG-IV): sequencing the most valuable type-strain genomes for metagenomic binning, comparative biology and taxonomic classification.</title>
        <authorList>
            <person name="Goeker M."/>
        </authorList>
    </citation>
    <scope>NUCLEOTIDE SEQUENCE [LARGE SCALE GENOMIC DNA]</scope>
    <source>
        <strain evidence="3 4">DSM 29780</strain>
    </source>
</reference>
<dbReference type="RefSeq" id="WP_354558294.1">
    <property type="nucleotide sequence ID" value="NZ_JBEPMB010000009.1"/>
</dbReference>
<dbReference type="InterPro" id="IPR051917">
    <property type="entry name" value="Transposase-Integrase"/>
</dbReference>
<evidence type="ECO:0000259" key="2">
    <source>
        <dbReference type="PROSITE" id="PS50994"/>
    </source>
</evidence>
<protein>
    <submittedName>
        <fullName evidence="3">IS30 family transposase</fullName>
    </submittedName>
</protein>
<feature type="domain" description="Integrase catalytic" evidence="2">
    <location>
        <begin position="39"/>
        <end position="156"/>
    </location>
</feature>
<organism evidence="3 4">
    <name type="scientific">Rhizobium aquaticum</name>
    <dbReference type="NCBI Taxonomy" id="1549636"/>
    <lineage>
        <taxon>Bacteria</taxon>
        <taxon>Pseudomonadati</taxon>
        <taxon>Pseudomonadota</taxon>
        <taxon>Alphaproteobacteria</taxon>
        <taxon>Hyphomicrobiales</taxon>
        <taxon>Rhizobiaceae</taxon>
        <taxon>Rhizobium/Agrobacterium group</taxon>
        <taxon>Rhizobium</taxon>
    </lineage>
</organism>
<dbReference type="InterPro" id="IPR012337">
    <property type="entry name" value="RNaseH-like_sf"/>
</dbReference>
<dbReference type="PANTHER" id="PTHR10948:SF23">
    <property type="entry name" value="TRANSPOSASE INSI FOR INSERTION SEQUENCE ELEMENT IS30A-RELATED"/>
    <property type="match status" value="1"/>
</dbReference>
<dbReference type="Proteomes" id="UP001549047">
    <property type="component" value="Unassembled WGS sequence"/>
</dbReference>
<gene>
    <name evidence="3" type="ORF">ABID16_004175</name>
</gene>
<keyword evidence="1" id="KW-0233">DNA recombination</keyword>
<accession>A0ABV2J5C8</accession>
<dbReference type="InterPro" id="IPR025246">
    <property type="entry name" value="IS30-like_HTH"/>
</dbReference>
<proteinExistence type="predicted"/>
<comment type="caution">
    <text evidence="3">The sequence shown here is derived from an EMBL/GenBank/DDBJ whole genome shotgun (WGS) entry which is preliminary data.</text>
</comment>
<dbReference type="EMBL" id="JBEPMB010000009">
    <property type="protein sequence ID" value="MET3615828.1"/>
    <property type="molecule type" value="Genomic_DNA"/>
</dbReference>
<dbReference type="NCBIfam" id="NF033563">
    <property type="entry name" value="transpos_IS30"/>
    <property type="match status" value="1"/>
</dbReference>
<keyword evidence="4" id="KW-1185">Reference proteome</keyword>
<dbReference type="PROSITE" id="PS50994">
    <property type="entry name" value="INTEGRASE"/>
    <property type="match status" value="1"/>
</dbReference>
<dbReference type="InterPro" id="IPR053392">
    <property type="entry name" value="Transposase_IS30-like"/>
</dbReference>
<evidence type="ECO:0000313" key="4">
    <source>
        <dbReference type="Proteomes" id="UP001549047"/>
    </source>
</evidence>
<name>A0ABV2J5C8_9HYPH</name>
<evidence type="ECO:0000313" key="3">
    <source>
        <dbReference type="EMBL" id="MET3615828.1"/>
    </source>
</evidence>